<feature type="region of interest" description="Disordered" evidence="1">
    <location>
        <begin position="417"/>
        <end position="437"/>
    </location>
</feature>
<feature type="non-terminal residue" evidence="3">
    <location>
        <position position="437"/>
    </location>
</feature>
<proteinExistence type="predicted"/>
<dbReference type="AlphaFoldDB" id="A0A3M7SX15"/>
<feature type="domain" description="DMAP1-binding" evidence="2">
    <location>
        <begin position="60"/>
        <end position="177"/>
    </location>
</feature>
<feature type="compositionally biased region" description="Polar residues" evidence="1">
    <location>
        <begin position="375"/>
        <end position="395"/>
    </location>
</feature>
<feature type="compositionally biased region" description="Acidic residues" evidence="1">
    <location>
        <begin position="428"/>
        <end position="437"/>
    </location>
</feature>
<evidence type="ECO:0000256" key="1">
    <source>
        <dbReference type="SAM" id="MobiDB-lite"/>
    </source>
</evidence>
<dbReference type="InterPro" id="IPR010506">
    <property type="entry name" value="DMAP1-bd"/>
</dbReference>
<sequence length="437" mass="48784">MESNLSEEVKPQKKAQIIIHKFKSCNSTHSSVSADSASTNTASILSNNALANLPPLSSLNLDRLPSNVKFELDQLELELLEGDITQKGYDKKIAKLIEPYLSILVSSKEESMQKNVSRTSAQIVSKASDLNKSKEKIRIPKKNKNREDPNANRYHSEIRQEAVKAALAMYSNQKQSCIVASKRTTGYMTPQQITQKESNMDTKQQFSDSSEEENGKLDLIEYPASNCSTNDSYANKSNLKREYFGNQASEFITPKLNDILTVNSTGTSSCSASTGSASNTSSNLSIPNETNKINNCHINQLYFHVQDLKSTKQNSNKINYSTPFQKTDRVVAIKTSNQVNSKNLTKLHAQNQQIKIIQTSNQKNIDATNKEHQQDTSGSKSASSGQLNQSTSSENDSLEIRVTSRVSAKIQQLLNTLKRPKRRPLNEYFEDNQEEID</sequence>
<dbReference type="SMART" id="SM01137">
    <property type="entry name" value="DMAP_binding"/>
    <property type="match status" value="1"/>
</dbReference>
<dbReference type="STRING" id="10195.A0A3M7SX15"/>
<protein>
    <submittedName>
        <fullName evidence="3">Disco-interacting 2-like protein</fullName>
    </submittedName>
</protein>
<dbReference type="OrthoDB" id="69964at2759"/>
<evidence type="ECO:0000313" key="4">
    <source>
        <dbReference type="Proteomes" id="UP000276133"/>
    </source>
</evidence>
<gene>
    <name evidence="3" type="ORF">BpHYR1_017893</name>
</gene>
<comment type="caution">
    <text evidence="3">The sequence shown here is derived from an EMBL/GenBank/DDBJ whole genome shotgun (WGS) entry which is preliminary data.</text>
</comment>
<dbReference type="EMBL" id="REGN01000654">
    <property type="protein sequence ID" value="RNA40286.1"/>
    <property type="molecule type" value="Genomic_DNA"/>
</dbReference>
<name>A0A3M7SX15_BRAPC</name>
<reference evidence="3 4" key="1">
    <citation type="journal article" date="2018" name="Sci. Rep.">
        <title>Genomic signatures of local adaptation to the degree of environmental predictability in rotifers.</title>
        <authorList>
            <person name="Franch-Gras L."/>
            <person name="Hahn C."/>
            <person name="Garcia-Roger E.M."/>
            <person name="Carmona M.J."/>
            <person name="Serra M."/>
            <person name="Gomez A."/>
        </authorList>
    </citation>
    <scope>NUCLEOTIDE SEQUENCE [LARGE SCALE GENOMIC DNA]</scope>
    <source>
        <strain evidence="3">HYR1</strain>
    </source>
</reference>
<dbReference type="Proteomes" id="UP000276133">
    <property type="component" value="Unassembled WGS sequence"/>
</dbReference>
<accession>A0A3M7SX15</accession>
<evidence type="ECO:0000313" key="3">
    <source>
        <dbReference type="EMBL" id="RNA40286.1"/>
    </source>
</evidence>
<organism evidence="3 4">
    <name type="scientific">Brachionus plicatilis</name>
    <name type="common">Marine rotifer</name>
    <name type="synonym">Brachionus muelleri</name>
    <dbReference type="NCBI Taxonomy" id="10195"/>
    <lineage>
        <taxon>Eukaryota</taxon>
        <taxon>Metazoa</taxon>
        <taxon>Spiralia</taxon>
        <taxon>Gnathifera</taxon>
        <taxon>Rotifera</taxon>
        <taxon>Eurotatoria</taxon>
        <taxon>Monogononta</taxon>
        <taxon>Pseudotrocha</taxon>
        <taxon>Ploima</taxon>
        <taxon>Brachionidae</taxon>
        <taxon>Brachionus</taxon>
    </lineage>
</organism>
<evidence type="ECO:0000259" key="2">
    <source>
        <dbReference type="PROSITE" id="PS51912"/>
    </source>
</evidence>
<feature type="region of interest" description="Disordered" evidence="1">
    <location>
        <begin position="368"/>
        <end position="400"/>
    </location>
</feature>
<keyword evidence="4" id="KW-1185">Reference proteome</keyword>
<dbReference type="PROSITE" id="PS51912">
    <property type="entry name" value="DMAP1_BIND"/>
    <property type="match status" value="1"/>
</dbReference>
<dbReference type="Pfam" id="PF06464">
    <property type="entry name" value="DMAP_binding"/>
    <property type="match status" value="1"/>
</dbReference>